<keyword evidence="2" id="KW-0719">Serine esterase</keyword>
<sequence length="336" mass="38047">MASVTHTPFKPAWWLKSPHLQTIWPSLFRSRVKLDFRLERIDLRDGDFIDLSWHQGSSGPLVMLIHGLEGSISSHYVTPTLQALHRAGFSTLFMHLRGCSDEPNRLRRSYHSGASEDLKEILELLECRNQIPQAVVGFSLGGNLLLKYLSETGHRSRIGAAVAVSVPFNLSQAATRLEQGLSRIYGRYLLDKLKKSYSEKCQIRGFEEDINLSAIRTIYQFDDNITSRVNGFDDADDYYSKCSSGTKLKEITTPTLIIHALDDPFMYPANVPELDQLGPGVDLELCMNGGHVGFIQGNLPFKAEYWLDKRISHYLKMLLKPEYQPNDNNDLQLSSN</sequence>
<dbReference type="SUPFAM" id="SSF53474">
    <property type="entry name" value="alpha/beta-Hydrolases"/>
    <property type="match status" value="1"/>
</dbReference>
<dbReference type="GO" id="GO:0047372">
    <property type="term" value="F:monoacylglycerol lipase activity"/>
    <property type="evidence" value="ECO:0007669"/>
    <property type="project" value="TreeGrafter"/>
</dbReference>
<dbReference type="InterPro" id="IPR050960">
    <property type="entry name" value="AB_hydrolase_4_sf"/>
</dbReference>
<gene>
    <name evidence="6" type="ORF">JAZ07_10845</name>
</gene>
<dbReference type="NCBIfam" id="NF008218">
    <property type="entry name" value="PRK10985.1"/>
    <property type="match status" value="1"/>
</dbReference>
<feature type="active site" description="Charge relay system" evidence="4">
    <location>
        <position position="263"/>
    </location>
</feature>
<proteinExistence type="inferred from homology"/>
<feature type="active site" description="Charge relay system" evidence="4">
    <location>
        <position position="291"/>
    </location>
</feature>
<evidence type="ECO:0000256" key="2">
    <source>
        <dbReference type="ARBA" id="ARBA00022487"/>
    </source>
</evidence>
<feature type="domain" description="AB hydrolase-1" evidence="5">
    <location>
        <begin position="60"/>
        <end position="297"/>
    </location>
</feature>
<protein>
    <submittedName>
        <fullName evidence="6">Hydrolase</fullName>
    </submittedName>
</protein>
<dbReference type="Pfam" id="PF00561">
    <property type="entry name" value="Abhydrolase_1"/>
    <property type="match status" value="1"/>
</dbReference>
<dbReference type="Gene3D" id="3.40.50.1820">
    <property type="entry name" value="alpha/beta hydrolase"/>
    <property type="match status" value="1"/>
</dbReference>
<name>A0A9E4KCU4_9GAMM</name>
<dbReference type="InterPro" id="IPR029058">
    <property type="entry name" value="AB_hydrolase_fold"/>
</dbReference>
<keyword evidence="3 6" id="KW-0378">Hydrolase</keyword>
<feature type="active site" description="Charge relay system" evidence="4">
    <location>
        <position position="139"/>
    </location>
</feature>
<dbReference type="EMBL" id="JAEPCM010000362">
    <property type="protein sequence ID" value="MCG7946829.1"/>
    <property type="molecule type" value="Genomic_DNA"/>
</dbReference>
<organism evidence="6 7">
    <name type="scientific">Candidatus Thiodiazotropha taylori</name>
    <dbReference type="NCBI Taxonomy" id="2792791"/>
    <lineage>
        <taxon>Bacteria</taxon>
        <taxon>Pseudomonadati</taxon>
        <taxon>Pseudomonadota</taxon>
        <taxon>Gammaproteobacteria</taxon>
        <taxon>Chromatiales</taxon>
        <taxon>Sedimenticolaceae</taxon>
        <taxon>Candidatus Thiodiazotropha</taxon>
    </lineage>
</organism>
<dbReference type="PANTHER" id="PTHR10794">
    <property type="entry name" value="ABHYDROLASE DOMAIN-CONTAINING PROTEIN"/>
    <property type="match status" value="1"/>
</dbReference>
<dbReference type="InterPro" id="IPR012020">
    <property type="entry name" value="ABHD4"/>
</dbReference>
<evidence type="ECO:0000259" key="5">
    <source>
        <dbReference type="Pfam" id="PF00561"/>
    </source>
</evidence>
<evidence type="ECO:0000313" key="6">
    <source>
        <dbReference type="EMBL" id="MCG7946829.1"/>
    </source>
</evidence>
<dbReference type="GO" id="GO:0034338">
    <property type="term" value="F:short-chain carboxylesterase activity"/>
    <property type="evidence" value="ECO:0007669"/>
    <property type="project" value="TreeGrafter"/>
</dbReference>
<evidence type="ECO:0000256" key="1">
    <source>
        <dbReference type="ARBA" id="ARBA00010884"/>
    </source>
</evidence>
<dbReference type="InterPro" id="IPR000073">
    <property type="entry name" value="AB_hydrolase_1"/>
</dbReference>
<reference evidence="6" key="1">
    <citation type="journal article" date="2021" name="Proc. Natl. Acad. Sci. U.S.A.">
        <title>Global biogeography of chemosynthetic symbionts reveals both localized and globally distributed symbiont groups. .</title>
        <authorList>
            <person name="Osvatic J.T."/>
            <person name="Wilkins L.G.E."/>
            <person name="Leibrecht L."/>
            <person name="Leray M."/>
            <person name="Zauner S."/>
            <person name="Polzin J."/>
            <person name="Camacho Y."/>
            <person name="Gros O."/>
            <person name="van Gils J.A."/>
            <person name="Eisen J.A."/>
            <person name="Petersen J.M."/>
            <person name="Yuen B."/>
        </authorList>
    </citation>
    <scope>NUCLEOTIDE SEQUENCE</scope>
    <source>
        <strain evidence="6">MAGclacostrist064TRANS</strain>
    </source>
</reference>
<evidence type="ECO:0000256" key="3">
    <source>
        <dbReference type="ARBA" id="ARBA00022801"/>
    </source>
</evidence>
<dbReference type="Proteomes" id="UP000886667">
    <property type="component" value="Unassembled WGS sequence"/>
</dbReference>
<evidence type="ECO:0000313" key="7">
    <source>
        <dbReference type="Proteomes" id="UP000886667"/>
    </source>
</evidence>
<dbReference type="InterPro" id="IPR000952">
    <property type="entry name" value="AB_hydrolase_4_CS"/>
</dbReference>
<dbReference type="AlphaFoldDB" id="A0A9E4KCU4"/>
<comment type="similarity">
    <text evidence="1">Belongs to the AB hydrolase superfamily. AB hydrolase 4 family.</text>
</comment>
<dbReference type="PANTHER" id="PTHR10794:SF94">
    <property type="entry name" value="ESTERASE YHET-RELATED"/>
    <property type="match status" value="1"/>
</dbReference>
<comment type="caution">
    <text evidence="6">The sequence shown here is derived from an EMBL/GenBank/DDBJ whole genome shotgun (WGS) entry which is preliminary data.</text>
</comment>
<evidence type="ECO:0000256" key="4">
    <source>
        <dbReference type="PIRSR" id="PIRSR005211-1"/>
    </source>
</evidence>
<dbReference type="PIRSF" id="PIRSF005211">
    <property type="entry name" value="Ab_hydro_YheT"/>
    <property type="match status" value="1"/>
</dbReference>
<dbReference type="PROSITE" id="PS01133">
    <property type="entry name" value="UPF0017"/>
    <property type="match status" value="1"/>
</dbReference>
<accession>A0A9E4KCU4</accession>